<dbReference type="InterPro" id="IPR011042">
    <property type="entry name" value="6-blade_b-propeller_TolB-like"/>
</dbReference>
<sequence length="393" mass="43611">MSLNFAYLAGGKLHLKLGDDPVRTIDSQFGQEVQDRTLKRQQRNAWKDKNPMAGMIPQAFLQQMEAMGEAKLPVAIRSVSPCSPGQLLYTLAVGDVTGVFTLDATQDQEQRLFHNSDFAVQHLNVHPQKDEFACTVMHKDGSANIAVMPIDGARPKEITAGDSIDLAPQWLSGAQKALVFQSAGIARNSEGFVLEQSPFSIEKLDFQSGEMTTVAESDQFDLLAPKMVADGSLYYIRRPYQARQKRLNILTLLKDILLMPFRLIQAIYEWLNVFTQTYTGKPLVKPGQPKIQAKQDLLIWGNIINTEAEAEKNRRFGDQDSPALVPRSWQLICQRSDGEVQVIGDGVISYDVDANGGVVYTNGSAIYATHPGGVPKRLLRDRPIEQVVLIADQ</sequence>
<dbReference type="OrthoDB" id="8879187at2"/>
<dbReference type="Proteomes" id="UP000000268">
    <property type="component" value="Chromosome"/>
</dbReference>
<dbReference type="KEGG" id="amr:AM1_4383"/>
<protein>
    <submittedName>
        <fullName evidence="1">Uncharacterized protein</fullName>
    </submittedName>
</protein>
<accession>B0CEW5</accession>
<evidence type="ECO:0000313" key="1">
    <source>
        <dbReference type="EMBL" id="ABW29362.1"/>
    </source>
</evidence>
<gene>
    <name evidence="1" type="ordered locus">AM1_4383</name>
</gene>
<dbReference type="SUPFAM" id="SSF82171">
    <property type="entry name" value="DPP6 N-terminal domain-like"/>
    <property type="match status" value="1"/>
</dbReference>
<dbReference type="HOGENOM" id="CLU_059339_0_0_3"/>
<dbReference type="eggNOG" id="COG0823">
    <property type="taxonomic scope" value="Bacteria"/>
</dbReference>
<dbReference type="RefSeq" id="WP_012164687.1">
    <property type="nucleotide sequence ID" value="NC_009925.1"/>
</dbReference>
<proteinExistence type="predicted"/>
<dbReference type="Gene3D" id="2.120.10.30">
    <property type="entry name" value="TolB, C-terminal domain"/>
    <property type="match status" value="1"/>
</dbReference>
<name>B0CEW5_ACAM1</name>
<dbReference type="EMBL" id="CP000828">
    <property type="protein sequence ID" value="ABW29362.1"/>
    <property type="molecule type" value="Genomic_DNA"/>
</dbReference>
<evidence type="ECO:0000313" key="2">
    <source>
        <dbReference type="Proteomes" id="UP000000268"/>
    </source>
</evidence>
<dbReference type="AlphaFoldDB" id="B0CEW5"/>
<keyword evidence="2" id="KW-1185">Reference proteome</keyword>
<organism evidence="1 2">
    <name type="scientific">Acaryochloris marina (strain MBIC 11017)</name>
    <dbReference type="NCBI Taxonomy" id="329726"/>
    <lineage>
        <taxon>Bacteria</taxon>
        <taxon>Bacillati</taxon>
        <taxon>Cyanobacteriota</taxon>
        <taxon>Cyanophyceae</taxon>
        <taxon>Acaryochloridales</taxon>
        <taxon>Acaryochloridaceae</taxon>
        <taxon>Acaryochloris</taxon>
    </lineage>
</organism>
<reference evidence="1 2" key="1">
    <citation type="journal article" date="2008" name="Proc. Natl. Acad. Sci. U.S.A.">
        <title>Niche adaptation and genome expansion in the chlorophyll d-producing cyanobacterium Acaryochloris marina.</title>
        <authorList>
            <person name="Swingley W.D."/>
            <person name="Chen M."/>
            <person name="Cheung P.C."/>
            <person name="Conrad A.L."/>
            <person name="Dejesa L.C."/>
            <person name="Hao J."/>
            <person name="Honchak B.M."/>
            <person name="Karbach L.E."/>
            <person name="Kurdoglu A."/>
            <person name="Lahiri S."/>
            <person name="Mastrian S.D."/>
            <person name="Miyashita H."/>
            <person name="Page L."/>
            <person name="Ramakrishna P."/>
            <person name="Satoh S."/>
            <person name="Sattley W.M."/>
            <person name="Shimada Y."/>
            <person name="Taylor H.L."/>
            <person name="Tomo T."/>
            <person name="Tsuchiya T."/>
            <person name="Wang Z.T."/>
            <person name="Raymond J."/>
            <person name="Mimuro M."/>
            <person name="Blankenship R.E."/>
            <person name="Touchman J.W."/>
        </authorList>
    </citation>
    <scope>NUCLEOTIDE SEQUENCE [LARGE SCALE GENOMIC DNA]</scope>
    <source>
        <strain evidence="2">MBIC 11017</strain>
    </source>
</reference>